<dbReference type="OMA" id="RWAMKSK"/>
<evidence type="ECO:0000313" key="5">
    <source>
        <dbReference type="Proteomes" id="UP000014500"/>
    </source>
</evidence>
<evidence type="ECO:0000259" key="3">
    <source>
        <dbReference type="Pfam" id="PF16041"/>
    </source>
</evidence>
<protein>
    <recommendedName>
        <fullName evidence="3">E3 ubiquitin-protein ligase APD1-4 middle domain-containing protein</fullName>
    </recommendedName>
</protein>
<dbReference type="PhylomeDB" id="T1JJH7"/>
<dbReference type="EnsemblMetazoa" id="SMAR014007-RA">
    <property type="protein sequence ID" value="SMAR014007-PA"/>
    <property type="gene ID" value="SMAR014007"/>
</dbReference>
<feature type="transmembrane region" description="Helical" evidence="2">
    <location>
        <begin position="67"/>
        <end position="92"/>
    </location>
</feature>
<dbReference type="STRING" id="126957.T1JJH7"/>
<dbReference type="AlphaFoldDB" id="T1JJH7"/>
<dbReference type="Proteomes" id="UP000014500">
    <property type="component" value="Unassembled WGS sequence"/>
</dbReference>
<evidence type="ECO:0000256" key="2">
    <source>
        <dbReference type="SAM" id="Phobius"/>
    </source>
</evidence>
<dbReference type="PANTHER" id="PTHR39077">
    <property type="entry name" value="DUF4793 DOMAIN-CONTAINING PROTEIN"/>
    <property type="match status" value="1"/>
</dbReference>
<feature type="region of interest" description="Disordered" evidence="1">
    <location>
        <begin position="389"/>
        <end position="453"/>
    </location>
</feature>
<dbReference type="PANTHER" id="PTHR39077:SF1">
    <property type="entry name" value="E3 UBIQUITIN-PROTEIN LIGASE APD1-4 MIDDLE DOMAIN-CONTAINING PROTEIN"/>
    <property type="match status" value="1"/>
</dbReference>
<keyword evidence="2" id="KW-0812">Transmembrane</keyword>
<dbReference type="HOGENOM" id="CLU_604574_0_0_1"/>
<organism evidence="4 5">
    <name type="scientific">Strigamia maritima</name>
    <name type="common">European centipede</name>
    <name type="synonym">Geophilus maritimus</name>
    <dbReference type="NCBI Taxonomy" id="126957"/>
    <lineage>
        <taxon>Eukaryota</taxon>
        <taxon>Metazoa</taxon>
        <taxon>Ecdysozoa</taxon>
        <taxon>Arthropoda</taxon>
        <taxon>Myriapoda</taxon>
        <taxon>Chilopoda</taxon>
        <taxon>Pleurostigmophora</taxon>
        <taxon>Geophilomorpha</taxon>
        <taxon>Linotaeniidae</taxon>
        <taxon>Strigamia</taxon>
    </lineage>
</organism>
<dbReference type="InterPro" id="IPR032010">
    <property type="entry name" value="APD1-4_M"/>
</dbReference>
<evidence type="ECO:0000256" key="1">
    <source>
        <dbReference type="SAM" id="MobiDB-lite"/>
    </source>
</evidence>
<feature type="transmembrane region" description="Helical" evidence="2">
    <location>
        <begin position="321"/>
        <end position="343"/>
    </location>
</feature>
<reference evidence="4" key="2">
    <citation type="submission" date="2015-02" db="UniProtKB">
        <authorList>
            <consortium name="EnsemblMetazoa"/>
        </authorList>
    </citation>
    <scope>IDENTIFICATION</scope>
</reference>
<keyword evidence="5" id="KW-1185">Reference proteome</keyword>
<evidence type="ECO:0000313" key="4">
    <source>
        <dbReference type="EnsemblMetazoa" id="SMAR014007-PA"/>
    </source>
</evidence>
<dbReference type="EMBL" id="JH431152">
    <property type="status" value="NOT_ANNOTATED_CDS"/>
    <property type="molecule type" value="Genomic_DNA"/>
</dbReference>
<reference evidence="5" key="1">
    <citation type="submission" date="2011-05" db="EMBL/GenBank/DDBJ databases">
        <authorList>
            <person name="Richards S.R."/>
            <person name="Qu J."/>
            <person name="Jiang H."/>
            <person name="Jhangiani S.N."/>
            <person name="Agravi P."/>
            <person name="Goodspeed R."/>
            <person name="Gross S."/>
            <person name="Mandapat C."/>
            <person name="Jackson L."/>
            <person name="Mathew T."/>
            <person name="Pu L."/>
            <person name="Thornton R."/>
            <person name="Saada N."/>
            <person name="Wilczek-Boney K.B."/>
            <person name="Lee S."/>
            <person name="Kovar C."/>
            <person name="Wu Y."/>
            <person name="Scherer S.E."/>
            <person name="Worley K.C."/>
            <person name="Muzny D.M."/>
            <person name="Gibbs R."/>
        </authorList>
    </citation>
    <scope>NUCLEOTIDE SEQUENCE</scope>
    <source>
        <strain evidence="5">Brora</strain>
    </source>
</reference>
<name>T1JJH7_STRMM</name>
<dbReference type="Pfam" id="PF16041">
    <property type="entry name" value="APD1-4_M"/>
    <property type="match status" value="1"/>
</dbReference>
<feature type="compositionally biased region" description="Pro residues" evidence="1">
    <location>
        <begin position="397"/>
        <end position="407"/>
    </location>
</feature>
<keyword evidence="2" id="KW-1133">Transmembrane helix</keyword>
<keyword evidence="2" id="KW-0472">Membrane</keyword>
<sequence length="453" mass="50749">MGQRSKENEVLYTFPVPVSHFLFALNCHGSTKELELQQCLHHSDMTYRVRQLFTLQVTSAMKLSCKAICFIFVAVVIAITLAILMLMAYLAYPGGEMSLSPLDMRVLKGGMSSVWCDGQTTHSSGGTLFNASVVPGNPQTDPNIRRKIMIKENQVPLTPDKSRVFWRYYLSKGSIFDATQCAKTPGVMSFLFRGHDVDENCIRMAFLDEHFEGHNPCTDITIQRYIVRVCRQSMQSMHATITEDDFYLLLYQSSYPDLTYISVNVTLNSPTYDLSNSLANCSSNVKCSLPMRFGKSDTVVAHLFDVTGNDATLKWSCDLRISFYCIVFIGIPVTIFIVASITCKMCCCKRLKKENKPCETAEAIAEPREVDIEKEALLKYSPELTRIDPRLRDMGPIPGPSTLPSAPPLMGATANQPFDEPFQPSGYAEPPPTYEETMRNEVESDEVPTAEKC</sequence>
<feature type="domain" description="E3 ubiquitin-protein ligase APD1-4 middle" evidence="3">
    <location>
        <begin position="238"/>
        <end position="337"/>
    </location>
</feature>
<proteinExistence type="predicted"/>
<accession>T1JJH7</accession>
<feature type="compositionally biased region" description="Acidic residues" evidence="1">
    <location>
        <begin position="443"/>
        <end position="453"/>
    </location>
</feature>